<evidence type="ECO:0000313" key="2">
    <source>
        <dbReference type="EMBL" id="EST46041.1"/>
    </source>
</evidence>
<name>V6LQR0_9EUKA</name>
<dbReference type="PROSITE" id="PS51294">
    <property type="entry name" value="HTH_MYB"/>
    <property type="match status" value="1"/>
</dbReference>
<evidence type="ECO:0000313" key="4">
    <source>
        <dbReference type="Proteomes" id="UP000018208"/>
    </source>
</evidence>
<gene>
    <name evidence="2" type="ORF">SS50377_14029</name>
    <name evidence="3" type="ORF">SS50377_24409</name>
</gene>
<proteinExistence type="predicted"/>
<keyword evidence="4" id="KW-1185">Reference proteome</keyword>
<dbReference type="Gene3D" id="1.10.10.60">
    <property type="entry name" value="Homeodomain-like"/>
    <property type="match status" value="1"/>
</dbReference>
<dbReference type="AlphaFoldDB" id="V6LQR0"/>
<dbReference type="InterPro" id="IPR009057">
    <property type="entry name" value="Homeodomain-like_sf"/>
</dbReference>
<dbReference type="Proteomes" id="UP000018208">
    <property type="component" value="Unassembled WGS sequence"/>
</dbReference>
<feature type="domain" description="HTH myb-type" evidence="1">
    <location>
        <begin position="1"/>
        <end position="51"/>
    </location>
</feature>
<dbReference type="EMBL" id="KI546085">
    <property type="protein sequence ID" value="EST46041.1"/>
    <property type="molecule type" value="Genomic_DNA"/>
</dbReference>
<dbReference type="InterPro" id="IPR017930">
    <property type="entry name" value="Myb_dom"/>
</dbReference>
<evidence type="ECO:0000313" key="3">
    <source>
        <dbReference type="EMBL" id="KAH0574451.1"/>
    </source>
</evidence>
<organism evidence="2">
    <name type="scientific">Spironucleus salmonicida</name>
    <dbReference type="NCBI Taxonomy" id="348837"/>
    <lineage>
        <taxon>Eukaryota</taxon>
        <taxon>Metamonada</taxon>
        <taxon>Diplomonadida</taxon>
        <taxon>Hexamitidae</taxon>
        <taxon>Hexamitinae</taxon>
        <taxon>Spironucleus</taxon>
    </lineage>
</organism>
<dbReference type="EMBL" id="AUWU02000004">
    <property type="protein sequence ID" value="KAH0574451.1"/>
    <property type="molecule type" value="Genomic_DNA"/>
</dbReference>
<accession>V6LQR0</accession>
<dbReference type="VEuPathDB" id="GiardiaDB:SS50377_24409"/>
<sequence>MSKKWELDDMKKIYELYKIMGPQWQQYIPHFPERTIQQIKLKFHNSVRRGKLLDPDLIRNEEDNVLIKFAQFKKNQHGGDRKLCYGQLTNIIYKLEFLPHQYKQEDDQLFDQFIKLLK</sequence>
<reference evidence="3" key="2">
    <citation type="submission" date="2020-12" db="EMBL/GenBank/DDBJ databases">
        <title>New Spironucleus salmonicida genome in near-complete chromosomes.</title>
        <authorList>
            <person name="Xu F."/>
            <person name="Kurt Z."/>
            <person name="Jimenez-Gonzalez A."/>
            <person name="Astvaldsson A."/>
            <person name="Andersson J.O."/>
            <person name="Svard S.G."/>
        </authorList>
    </citation>
    <scope>NUCLEOTIDE SEQUENCE</scope>
    <source>
        <strain evidence="3">ATCC 50377</strain>
    </source>
</reference>
<reference evidence="2 3" key="1">
    <citation type="journal article" date="2014" name="PLoS Genet.">
        <title>The Genome of Spironucleus salmonicida Highlights a Fish Pathogen Adapted to Fluctuating Environments.</title>
        <authorList>
            <person name="Xu F."/>
            <person name="Jerlstrom-Hultqvist J."/>
            <person name="Einarsson E."/>
            <person name="Astvaldsson A."/>
            <person name="Svard S.G."/>
            <person name="Andersson J.O."/>
        </authorList>
    </citation>
    <scope>NUCLEOTIDE SEQUENCE</scope>
    <source>
        <strain evidence="3">ATCC 50377</strain>
    </source>
</reference>
<evidence type="ECO:0000259" key="1">
    <source>
        <dbReference type="PROSITE" id="PS51294"/>
    </source>
</evidence>
<dbReference type="SUPFAM" id="SSF46689">
    <property type="entry name" value="Homeodomain-like"/>
    <property type="match status" value="1"/>
</dbReference>
<protein>
    <recommendedName>
        <fullName evidence="1">HTH myb-type domain-containing protein</fullName>
    </recommendedName>
</protein>